<dbReference type="PANTHER" id="PTHR45646:SF11">
    <property type="entry name" value="SERINE_THREONINE-PROTEIN KINASE DOA"/>
    <property type="match status" value="1"/>
</dbReference>
<dbReference type="Gene3D" id="3.30.200.20">
    <property type="entry name" value="Phosphorylase Kinase, domain 1"/>
    <property type="match status" value="1"/>
</dbReference>
<keyword evidence="1" id="KW-0723">Serine/threonine-protein kinase</keyword>
<dbReference type="Proteomes" id="UP001244011">
    <property type="component" value="Unassembled WGS sequence"/>
</dbReference>
<evidence type="ECO:0000256" key="6">
    <source>
        <dbReference type="PROSITE-ProRule" id="PRU10141"/>
    </source>
</evidence>
<evidence type="ECO:0000256" key="2">
    <source>
        <dbReference type="ARBA" id="ARBA00022679"/>
    </source>
</evidence>
<dbReference type="SMART" id="SM00220">
    <property type="entry name" value="S_TKc"/>
    <property type="match status" value="1"/>
</dbReference>
<dbReference type="AlphaFoldDB" id="A0AAJ0C0W7"/>
<dbReference type="GeneID" id="85314605"/>
<dbReference type="InterPro" id="IPR051175">
    <property type="entry name" value="CLK_kinases"/>
</dbReference>
<accession>A0AAJ0C0W7</accession>
<dbReference type="PROSITE" id="PS00107">
    <property type="entry name" value="PROTEIN_KINASE_ATP"/>
    <property type="match status" value="1"/>
</dbReference>
<dbReference type="GO" id="GO:0005634">
    <property type="term" value="C:nucleus"/>
    <property type="evidence" value="ECO:0007669"/>
    <property type="project" value="TreeGrafter"/>
</dbReference>
<dbReference type="PROSITE" id="PS50011">
    <property type="entry name" value="PROTEIN_KINASE_DOM"/>
    <property type="match status" value="1"/>
</dbReference>
<evidence type="ECO:0000256" key="1">
    <source>
        <dbReference type="ARBA" id="ARBA00022527"/>
    </source>
</evidence>
<protein>
    <submittedName>
        <fullName evidence="8">Kinase-like domain-containing protein</fullName>
    </submittedName>
</protein>
<feature type="binding site" evidence="6">
    <location>
        <position position="76"/>
    </location>
    <ligand>
        <name>ATP</name>
        <dbReference type="ChEBI" id="CHEBI:30616"/>
    </ligand>
</feature>
<evidence type="ECO:0000259" key="7">
    <source>
        <dbReference type="PROSITE" id="PS50011"/>
    </source>
</evidence>
<comment type="caution">
    <text evidence="8">The sequence shown here is derived from an EMBL/GenBank/DDBJ whole genome shotgun (WGS) entry which is preliminary data.</text>
</comment>
<proteinExistence type="predicted"/>
<keyword evidence="9" id="KW-1185">Reference proteome</keyword>
<sequence length="434" mass="48544">MAAPKFNNLELELAPFGLEPLHDYELGGHHPVHLGDLLGDDGRYRAIHKLGNGGFANIWLCRGMKAWETTKYVALKVLMAEVSSTDECPELRASELRNLLPTSQDNDGITDSICLPLDHLTIHGPNGDHLCLVYPLLGPKVSLGLFHSPRDADRTLRMICFKVVQVVEFLHSHGICHGDITPSNILQHISGLDGLAEDEVLQIIGTPIRNQVIRKASTQGHDEPTQYIGEQPYLIDFGESFEASQSLEDLGTPGPYRSPELILDNAAGTGSDLWALGCTLFEIRTGRKLFNPFDDDDDTYLDEMVQVLGKLPEPWWSTTWAERKRLYKDNTDEQGRAVAAMEPKATEVGDSREESTRIRRVVHPSIAEGARSLCDKLAPGLWYLSSRGRDGDHHRAISQREMEVFADLLGKLLDYEPKRRITANVALSHEWFRL</sequence>
<dbReference type="RefSeq" id="XP_060284297.1">
    <property type="nucleotide sequence ID" value="XM_060431418.1"/>
</dbReference>
<evidence type="ECO:0000256" key="4">
    <source>
        <dbReference type="ARBA" id="ARBA00022777"/>
    </source>
</evidence>
<reference evidence="8" key="1">
    <citation type="submission" date="2023-06" db="EMBL/GenBank/DDBJ databases">
        <title>Genome-scale phylogeny and comparative genomics of the fungal order Sordariales.</title>
        <authorList>
            <consortium name="Lawrence Berkeley National Laboratory"/>
            <person name="Hensen N."/>
            <person name="Bonometti L."/>
            <person name="Westerberg I."/>
            <person name="Brannstrom I.O."/>
            <person name="Guillou S."/>
            <person name="Cros-Aarteil S."/>
            <person name="Calhoun S."/>
            <person name="Haridas S."/>
            <person name="Kuo A."/>
            <person name="Mondo S."/>
            <person name="Pangilinan J."/>
            <person name="Riley R."/>
            <person name="Labutti K."/>
            <person name="Andreopoulos B."/>
            <person name="Lipzen A."/>
            <person name="Chen C."/>
            <person name="Yanf M."/>
            <person name="Daum C."/>
            <person name="Ng V."/>
            <person name="Clum A."/>
            <person name="Steindorff A."/>
            <person name="Ohm R."/>
            <person name="Martin F."/>
            <person name="Silar P."/>
            <person name="Natvig D."/>
            <person name="Lalanne C."/>
            <person name="Gautier V."/>
            <person name="Ament-Velasquez S.L."/>
            <person name="Kruys A."/>
            <person name="Hutchinson M.I."/>
            <person name="Powell A.J."/>
            <person name="Barry K."/>
            <person name="Miller A.N."/>
            <person name="Grigoriev I.V."/>
            <person name="Debuchy R."/>
            <person name="Gladieux P."/>
            <person name="Thoren M.H."/>
            <person name="Johannesson H."/>
        </authorList>
    </citation>
    <scope>NUCLEOTIDE SEQUENCE</scope>
    <source>
        <strain evidence="8">8032-3</strain>
    </source>
</reference>
<evidence type="ECO:0000313" key="8">
    <source>
        <dbReference type="EMBL" id="KAK1768084.1"/>
    </source>
</evidence>
<dbReference type="GO" id="GO:0004674">
    <property type="term" value="F:protein serine/threonine kinase activity"/>
    <property type="evidence" value="ECO:0007669"/>
    <property type="project" value="UniProtKB-KW"/>
</dbReference>
<dbReference type="EMBL" id="MU839006">
    <property type="protein sequence ID" value="KAK1768084.1"/>
    <property type="molecule type" value="Genomic_DNA"/>
</dbReference>
<dbReference type="GO" id="GO:0005524">
    <property type="term" value="F:ATP binding"/>
    <property type="evidence" value="ECO:0007669"/>
    <property type="project" value="UniProtKB-UniRule"/>
</dbReference>
<dbReference type="InterPro" id="IPR011009">
    <property type="entry name" value="Kinase-like_dom_sf"/>
</dbReference>
<name>A0AAJ0C0W7_9PEZI</name>
<evidence type="ECO:0000256" key="3">
    <source>
        <dbReference type="ARBA" id="ARBA00022741"/>
    </source>
</evidence>
<feature type="domain" description="Protein kinase" evidence="7">
    <location>
        <begin position="44"/>
        <end position="432"/>
    </location>
</feature>
<evidence type="ECO:0000313" key="9">
    <source>
        <dbReference type="Proteomes" id="UP001244011"/>
    </source>
</evidence>
<dbReference type="GO" id="GO:0043484">
    <property type="term" value="P:regulation of RNA splicing"/>
    <property type="evidence" value="ECO:0007669"/>
    <property type="project" value="TreeGrafter"/>
</dbReference>
<gene>
    <name evidence="8" type="ORF">QBC33DRAFT_584983</name>
</gene>
<keyword evidence="4 8" id="KW-0418">Kinase</keyword>
<dbReference type="InterPro" id="IPR000719">
    <property type="entry name" value="Prot_kinase_dom"/>
</dbReference>
<dbReference type="Gene3D" id="1.10.510.10">
    <property type="entry name" value="Transferase(Phosphotransferase) domain 1"/>
    <property type="match status" value="1"/>
</dbReference>
<dbReference type="SUPFAM" id="SSF56112">
    <property type="entry name" value="Protein kinase-like (PK-like)"/>
    <property type="match status" value="1"/>
</dbReference>
<dbReference type="PANTHER" id="PTHR45646">
    <property type="entry name" value="SERINE/THREONINE-PROTEIN KINASE DOA-RELATED"/>
    <property type="match status" value="1"/>
</dbReference>
<dbReference type="Pfam" id="PF00069">
    <property type="entry name" value="Pkinase"/>
    <property type="match status" value="1"/>
</dbReference>
<evidence type="ECO:0000256" key="5">
    <source>
        <dbReference type="ARBA" id="ARBA00022840"/>
    </source>
</evidence>
<keyword evidence="5 6" id="KW-0067">ATP-binding</keyword>
<keyword evidence="3 6" id="KW-0547">Nucleotide-binding</keyword>
<dbReference type="InterPro" id="IPR017441">
    <property type="entry name" value="Protein_kinase_ATP_BS"/>
</dbReference>
<keyword evidence="2" id="KW-0808">Transferase</keyword>
<organism evidence="8 9">
    <name type="scientific">Phialemonium atrogriseum</name>
    <dbReference type="NCBI Taxonomy" id="1093897"/>
    <lineage>
        <taxon>Eukaryota</taxon>
        <taxon>Fungi</taxon>
        <taxon>Dikarya</taxon>
        <taxon>Ascomycota</taxon>
        <taxon>Pezizomycotina</taxon>
        <taxon>Sordariomycetes</taxon>
        <taxon>Sordariomycetidae</taxon>
        <taxon>Cephalothecales</taxon>
        <taxon>Cephalothecaceae</taxon>
        <taxon>Phialemonium</taxon>
    </lineage>
</organism>